<evidence type="ECO:0000256" key="1">
    <source>
        <dbReference type="ARBA" id="ARBA00004370"/>
    </source>
</evidence>
<dbReference type="GO" id="GO:0016020">
    <property type="term" value="C:membrane"/>
    <property type="evidence" value="ECO:0007669"/>
    <property type="project" value="UniProtKB-SubCell"/>
</dbReference>
<dbReference type="OrthoDB" id="18585at2759"/>
<dbReference type="GO" id="GO:0006622">
    <property type="term" value="P:protein targeting to lysosome"/>
    <property type="evidence" value="ECO:0007669"/>
    <property type="project" value="TreeGrafter"/>
</dbReference>
<dbReference type="GO" id="GO:0005044">
    <property type="term" value="F:scavenger receptor activity"/>
    <property type="evidence" value="ECO:0007669"/>
    <property type="project" value="InterPro"/>
</dbReference>
<keyword evidence="6" id="KW-0325">Glycoprotein</keyword>
<comment type="subcellular location">
    <subcellularLocation>
        <location evidence="1">Membrane</location>
    </subcellularLocation>
</comment>
<evidence type="ECO:0000256" key="7">
    <source>
        <dbReference type="SAM" id="MobiDB-lite"/>
    </source>
</evidence>
<feature type="compositionally biased region" description="Polar residues" evidence="7">
    <location>
        <begin position="495"/>
        <end position="515"/>
    </location>
</feature>
<feature type="region of interest" description="Disordered" evidence="7">
    <location>
        <begin position="495"/>
        <end position="516"/>
    </location>
</feature>
<dbReference type="PRINTS" id="PR01611">
    <property type="entry name" value="LIMPII"/>
</dbReference>
<sequence length="530" mass="60281">MTRRSCTIYATGIVCAHLLILGIALLVAQVFQTMIQERLKKEITLGQKSRVLEGWINPPPPVYMQYFFFNVTNPDEFLAGSEKPKVSQMGPYTYREYRPRENVTFLENGTKIFATNPKSFVFLRNMSVGDPEVDRLITVNIPFIAVMNELKSYNFFLRSAVSMTLGSMGTEMFINRTIHEMLWGFKDPLLTKLHSLRPEVEEYFGLMYNKNGTHEGEFVFHTGEKNYMDYGKIDTWNGIRQMNWWSSNQSNMINGTDGSVFHTFLSRKELLYIFAADLCRSIHLSYVSDKEVKGIPAFRFAPPSDVLAPPTENPNNAGFCVPAKDCLGKGVLKVSVCRQGAPIVVSFPHFYQADEEYINAIEGMNPNEEEHETFLDINPTTGVPIRACKRAQLNVILKRVTGFPITKFLNNTIFPIMYVNETATIDDDSANQMRTLLMIVKLVSNFPVIIVALGVILLLVLIFMVCRNRQRKNEVKRIDFTEAFHSFATAKEDTAYTQVSNQTEESPENRSQPLRNGSYIAMSPVEAQKC</sequence>
<dbReference type="EMBL" id="SOYY01000009">
    <property type="protein sequence ID" value="KAA0716399.1"/>
    <property type="molecule type" value="Genomic_DNA"/>
</dbReference>
<reference evidence="9 10" key="1">
    <citation type="journal article" date="2019" name="Mol. Ecol. Resour.">
        <title>Chromosome-level genome assembly of Triplophysa tibetana, a fish adapted to the harsh high-altitude environment of the Tibetan Plateau.</title>
        <authorList>
            <person name="Yang X."/>
            <person name="Liu H."/>
            <person name="Ma Z."/>
            <person name="Zou Y."/>
            <person name="Zou M."/>
            <person name="Mao Y."/>
            <person name="Li X."/>
            <person name="Wang H."/>
            <person name="Chen T."/>
            <person name="Wang W."/>
            <person name="Yang R."/>
        </authorList>
    </citation>
    <scope>NUCLEOTIDE SEQUENCE [LARGE SCALE GENOMIC DNA]</scope>
    <source>
        <strain evidence="9">TTIB1903HZAU</strain>
        <tissue evidence="9">Muscle</tissue>
    </source>
</reference>
<dbReference type="Proteomes" id="UP000324632">
    <property type="component" value="Chromosome 9"/>
</dbReference>
<dbReference type="PRINTS" id="PR01609">
    <property type="entry name" value="CD36FAMILY"/>
</dbReference>
<gene>
    <name evidence="9" type="ORF">E1301_Tti001834</name>
</gene>
<dbReference type="GO" id="GO:0005764">
    <property type="term" value="C:lysosome"/>
    <property type="evidence" value="ECO:0007669"/>
    <property type="project" value="InterPro"/>
</dbReference>
<dbReference type="InterPro" id="IPR002159">
    <property type="entry name" value="CD36_fam"/>
</dbReference>
<evidence type="ECO:0000256" key="2">
    <source>
        <dbReference type="ARBA" id="ARBA00010532"/>
    </source>
</evidence>
<dbReference type="InterPro" id="IPR005429">
    <property type="entry name" value="LimpII"/>
</dbReference>
<comment type="caution">
    <text evidence="9">The sequence shown here is derived from an EMBL/GenBank/DDBJ whole genome shotgun (WGS) entry which is preliminary data.</text>
</comment>
<evidence type="ECO:0000256" key="8">
    <source>
        <dbReference type="SAM" id="Phobius"/>
    </source>
</evidence>
<comment type="similarity">
    <text evidence="2">Belongs to the CD36 family.</text>
</comment>
<accession>A0A5A9P5L5</accession>
<proteinExistence type="inferred from homology"/>
<dbReference type="Pfam" id="PF01130">
    <property type="entry name" value="CD36"/>
    <property type="match status" value="1"/>
</dbReference>
<organism evidence="9 10">
    <name type="scientific">Triplophysa tibetana</name>
    <dbReference type="NCBI Taxonomy" id="1572043"/>
    <lineage>
        <taxon>Eukaryota</taxon>
        <taxon>Metazoa</taxon>
        <taxon>Chordata</taxon>
        <taxon>Craniata</taxon>
        <taxon>Vertebrata</taxon>
        <taxon>Euteleostomi</taxon>
        <taxon>Actinopterygii</taxon>
        <taxon>Neopterygii</taxon>
        <taxon>Teleostei</taxon>
        <taxon>Ostariophysi</taxon>
        <taxon>Cypriniformes</taxon>
        <taxon>Nemacheilidae</taxon>
        <taxon>Triplophysa</taxon>
    </lineage>
</organism>
<dbReference type="PANTHER" id="PTHR11923">
    <property type="entry name" value="SCAVENGER RECEPTOR CLASS B TYPE-1 SR-B1"/>
    <property type="match status" value="1"/>
</dbReference>
<dbReference type="AlphaFoldDB" id="A0A5A9P5L5"/>
<keyword evidence="5 8" id="KW-0472">Membrane</keyword>
<protein>
    <submittedName>
        <fullName evidence="9">Lysosome membrane protein 2 85 kDa lysosomal membrane sialoglycoprotein</fullName>
    </submittedName>
</protein>
<feature type="transmembrane region" description="Helical" evidence="8">
    <location>
        <begin position="7"/>
        <end position="31"/>
    </location>
</feature>
<name>A0A5A9P5L5_9TELE</name>
<keyword evidence="3 8" id="KW-0812">Transmembrane</keyword>
<evidence type="ECO:0000256" key="6">
    <source>
        <dbReference type="ARBA" id="ARBA00023180"/>
    </source>
</evidence>
<evidence type="ECO:0000313" key="10">
    <source>
        <dbReference type="Proteomes" id="UP000324632"/>
    </source>
</evidence>
<evidence type="ECO:0000313" key="9">
    <source>
        <dbReference type="EMBL" id="KAA0716399.1"/>
    </source>
</evidence>
<feature type="transmembrane region" description="Helical" evidence="8">
    <location>
        <begin position="446"/>
        <end position="466"/>
    </location>
</feature>
<evidence type="ECO:0000256" key="3">
    <source>
        <dbReference type="ARBA" id="ARBA00022692"/>
    </source>
</evidence>
<keyword evidence="4 8" id="KW-1133">Transmembrane helix</keyword>
<keyword evidence="10" id="KW-1185">Reference proteome</keyword>
<evidence type="ECO:0000256" key="5">
    <source>
        <dbReference type="ARBA" id="ARBA00023136"/>
    </source>
</evidence>
<dbReference type="PANTHER" id="PTHR11923:SF56">
    <property type="entry name" value="LYSOSOME MEMBRANE PROTEIN 2"/>
    <property type="match status" value="1"/>
</dbReference>
<evidence type="ECO:0000256" key="4">
    <source>
        <dbReference type="ARBA" id="ARBA00022989"/>
    </source>
</evidence>
<dbReference type="GO" id="GO:0006898">
    <property type="term" value="P:receptor-mediated endocytosis"/>
    <property type="evidence" value="ECO:0007669"/>
    <property type="project" value="TreeGrafter"/>
</dbReference>